<reference evidence="2 3" key="1">
    <citation type="submission" date="2022-06" db="EMBL/GenBank/DDBJ databases">
        <title>Draft genome sequence of type strain Streptomyces rubrisoli DSM 42083.</title>
        <authorList>
            <person name="Duangmal K."/>
            <person name="Klaysubun C."/>
        </authorList>
    </citation>
    <scope>NUCLEOTIDE SEQUENCE [LARGE SCALE GENOMIC DNA]</scope>
    <source>
        <strain evidence="2 3">DSM 42083</strain>
    </source>
</reference>
<accession>A0ABT1P6I7</accession>
<proteinExistence type="predicted"/>
<dbReference type="RefSeq" id="WP_255924923.1">
    <property type="nucleotide sequence ID" value="NZ_JANFNH010000001.1"/>
</dbReference>
<dbReference type="Gene3D" id="2.60.120.330">
    <property type="entry name" value="B-lactam Antibiotic, Isopenicillin N Synthase, Chain"/>
    <property type="match status" value="1"/>
</dbReference>
<evidence type="ECO:0000313" key="2">
    <source>
        <dbReference type="EMBL" id="MCQ4040990.1"/>
    </source>
</evidence>
<dbReference type="EMBL" id="JANFNH010000001">
    <property type="protein sequence ID" value="MCQ4040990.1"/>
    <property type="molecule type" value="Genomic_DNA"/>
</dbReference>
<dbReference type="Pfam" id="PF05118">
    <property type="entry name" value="Asp_Arg_Hydrox"/>
    <property type="match status" value="1"/>
</dbReference>
<protein>
    <submittedName>
        <fullName evidence="2">Aspartyl/asparaginyl beta-hydroxylase domain-containing protein</fullName>
    </submittedName>
</protein>
<evidence type="ECO:0000313" key="3">
    <source>
        <dbReference type="Proteomes" id="UP001206206"/>
    </source>
</evidence>
<organism evidence="2 3">
    <name type="scientific">Streptantibioticus rubrisoli</name>
    <dbReference type="NCBI Taxonomy" id="1387313"/>
    <lineage>
        <taxon>Bacteria</taxon>
        <taxon>Bacillati</taxon>
        <taxon>Actinomycetota</taxon>
        <taxon>Actinomycetes</taxon>
        <taxon>Kitasatosporales</taxon>
        <taxon>Streptomycetaceae</taxon>
        <taxon>Streptantibioticus</taxon>
    </lineage>
</organism>
<sequence>MSDTADIMSVRGAWLQLPPAVPLDLEADAERLGAEVQDLVDLTWGGNRPVSQYGIGAEEEFDWKIISLRSPGGESGRTDPGGAGLEDFLDTPVMERCPYHAEILSGIPAPLYSVRLMALGPGASTHEHRDGRTNFPWGVLRLHIPVVTQPGAELVVDGETFHWEAGRLWYADFDRPHVARNRGSARRIHIVIDCGATVELLELFPADYLRRLPWSDVLLSRDVVPIQRSEIVGFQCEVDVPANFPDWSDETEARADQSISGAIKLIDERLTLIIDGAPRFGLVHIGSAEFRLQGWTEERTIKMELDGQNPRVRFRVRCGRVLEEEIKEVSLV</sequence>
<dbReference type="SUPFAM" id="SSF51197">
    <property type="entry name" value="Clavaminate synthase-like"/>
    <property type="match status" value="1"/>
</dbReference>
<dbReference type="InterPro" id="IPR027443">
    <property type="entry name" value="IPNS-like_sf"/>
</dbReference>
<feature type="domain" description="Aspartyl/asparaginy/proline hydroxylase" evidence="1">
    <location>
        <begin position="34"/>
        <end position="194"/>
    </location>
</feature>
<gene>
    <name evidence="2" type="ORF">NON19_02855</name>
</gene>
<keyword evidence="3" id="KW-1185">Reference proteome</keyword>
<dbReference type="InterPro" id="IPR007803">
    <property type="entry name" value="Asp/Arg/Pro-Hydrxlase"/>
</dbReference>
<evidence type="ECO:0000259" key="1">
    <source>
        <dbReference type="Pfam" id="PF05118"/>
    </source>
</evidence>
<name>A0ABT1P6I7_9ACTN</name>
<dbReference type="Proteomes" id="UP001206206">
    <property type="component" value="Unassembled WGS sequence"/>
</dbReference>
<comment type="caution">
    <text evidence="2">The sequence shown here is derived from an EMBL/GenBank/DDBJ whole genome shotgun (WGS) entry which is preliminary data.</text>
</comment>